<dbReference type="PANTHER" id="PTHR35007:SF3">
    <property type="entry name" value="POSSIBLE CONSERVED ALANINE RICH MEMBRANE PROTEIN"/>
    <property type="match status" value="1"/>
</dbReference>
<evidence type="ECO:0000313" key="9">
    <source>
        <dbReference type="EMBL" id="MFB9260910.1"/>
    </source>
</evidence>
<evidence type="ECO:0000259" key="8">
    <source>
        <dbReference type="Pfam" id="PF00482"/>
    </source>
</evidence>
<comment type="subcellular location">
    <subcellularLocation>
        <location evidence="1">Cell membrane</location>
        <topology evidence="1">Multi-pass membrane protein</topology>
    </subcellularLocation>
</comment>
<name>A0ABV5JT83_9ACTN</name>
<keyword evidence="5 6" id="KW-0472">Membrane</keyword>
<dbReference type="EMBL" id="JBHMDY010000008">
    <property type="protein sequence ID" value="MFB9260910.1"/>
    <property type="molecule type" value="Genomic_DNA"/>
</dbReference>
<feature type="domain" description="Type II secretion system protein GspF" evidence="8">
    <location>
        <begin position="86"/>
        <end position="208"/>
    </location>
</feature>
<sequence>MTFTLLLLAAAVCVAPWRGAAIDRLEGPALAAPAGAAAAHHHAATGAASRVSLSTRMRSRRWWPQLRIPVVRTPAPDPDSLAQVADLLRACMTAGLPVSDALGAVADAISTTRPEVAQPLRTAAARVRLGATGEQAWRDVPGAGSIALIAAVLVRVTAGGGSVRATLDHAAVRLRAEADAAATARAERASVLVAGPLGLCFLPAFVCLGVLPVVVGLADDMLPGIGL</sequence>
<evidence type="ECO:0000313" key="10">
    <source>
        <dbReference type="Proteomes" id="UP001589700"/>
    </source>
</evidence>
<reference evidence="9 10" key="1">
    <citation type="submission" date="2024-09" db="EMBL/GenBank/DDBJ databases">
        <authorList>
            <person name="Sun Q."/>
            <person name="Mori K."/>
        </authorList>
    </citation>
    <scope>NUCLEOTIDE SEQUENCE [LARGE SCALE GENOMIC DNA]</scope>
    <source>
        <strain evidence="9 10">CCM 7659</strain>
    </source>
</reference>
<proteinExistence type="predicted"/>
<evidence type="ECO:0000256" key="2">
    <source>
        <dbReference type="ARBA" id="ARBA00022475"/>
    </source>
</evidence>
<dbReference type="Pfam" id="PF00482">
    <property type="entry name" value="T2SSF"/>
    <property type="match status" value="1"/>
</dbReference>
<feature type="signal peptide" evidence="7">
    <location>
        <begin position="1"/>
        <end position="20"/>
    </location>
</feature>
<feature type="transmembrane region" description="Helical" evidence="6">
    <location>
        <begin position="191"/>
        <end position="218"/>
    </location>
</feature>
<evidence type="ECO:0000256" key="6">
    <source>
        <dbReference type="SAM" id="Phobius"/>
    </source>
</evidence>
<dbReference type="RefSeq" id="WP_380024015.1">
    <property type="nucleotide sequence ID" value="NZ_JBHMDY010000008.1"/>
</dbReference>
<protein>
    <submittedName>
        <fullName evidence="9">Type II secretion system F family protein</fullName>
    </submittedName>
</protein>
<organism evidence="9 10">
    <name type="scientific">Dietzia aerolata</name>
    <dbReference type="NCBI Taxonomy" id="595984"/>
    <lineage>
        <taxon>Bacteria</taxon>
        <taxon>Bacillati</taxon>
        <taxon>Actinomycetota</taxon>
        <taxon>Actinomycetes</taxon>
        <taxon>Mycobacteriales</taxon>
        <taxon>Dietziaceae</taxon>
        <taxon>Dietzia</taxon>
    </lineage>
</organism>
<keyword evidence="7" id="KW-0732">Signal</keyword>
<evidence type="ECO:0000256" key="3">
    <source>
        <dbReference type="ARBA" id="ARBA00022692"/>
    </source>
</evidence>
<evidence type="ECO:0000256" key="7">
    <source>
        <dbReference type="SAM" id="SignalP"/>
    </source>
</evidence>
<dbReference type="InterPro" id="IPR042094">
    <property type="entry name" value="T2SS_GspF_sf"/>
</dbReference>
<keyword evidence="3 6" id="KW-0812">Transmembrane</keyword>
<gene>
    <name evidence="9" type="ORF">ACFFVD_13980</name>
</gene>
<keyword evidence="10" id="KW-1185">Reference proteome</keyword>
<dbReference type="Gene3D" id="1.20.81.30">
    <property type="entry name" value="Type II secretion system (T2SS), domain F"/>
    <property type="match status" value="1"/>
</dbReference>
<accession>A0ABV5JT83</accession>
<keyword evidence="4 6" id="KW-1133">Transmembrane helix</keyword>
<dbReference type="PANTHER" id="PTHR35007">
    <property type="entry name" value="INTEGRAL MEMBRANE PROTEIN-RELATED"/>
    <property type="match status" value="1"/>
</dbReference>
<evidence type="ECO:0000256" key="5">
    <source>
        <dbReference type="ARBA" id="ARBA00023136"/>
    </source>
</evidence>
<dbReference type="Proteomes" id="UP001589700">
    <property type="component" value="Unassembled WGS sequence"/>
</dbReference>
<keyword evidence="2" id="KW-1003">Cell membrane</keyword>
<dbReference type="InterPro" id="IPR018076">
    <property type="entry name" value="T2SS_GspF_dom"/>
</dbReference>
<feature type="chain" id="PRO_5045336475" evidence="7">
    <location>
        <begin position="21"/>
        <end position="227"/>
    </location>
</feature>
<evidence type="ECO:0000256" key="4">
    <source>
        <dbReference type="ARBA" id="ARBA00022989"/>
    </source>
</evidence>
<comment type="caution">
    <text evidence="9">The sequence shown here is derived from an EMBL/GenBank/DDBJ whole genome shotgun (WGS) entry which is preliminary data.</text>
</comment>
<evidence type="ECO:0000256" key="1">
    <source>
        <dbReference type="ARBA" id="ARBA00004651"/>
    </source>
</evidence>